<dbReference type="PANTHER" id="PTHR22617">
    <property type="entry name" value="CHEMOTAXIS SENSOR HISTIDINE KINASE-RELATED"/>
    <property type="match status" value="1"/>
</dbReference>
<feature type="domain" description="CheW-like" evidence="1">
    <location>
        <begin position="19"/>
        <end position="157"/>
    </location>
</feature>
<accession>A0ABY8PN15</accession>
<dbReference type="Pfam" id="PF01584">
    <property type="entry name" value="CheW"/>
    <property type="match status" value="1"/>
</dbReference>
<keyword evidence="3" id="KW-1185">Reference proteome</keyword>
<dbReference type="SUPFAM" id="SSF50341">
    <property type="entry name" value="CheW-like"/>
    <property type="match status" value="1"/>
</dbReference>
<gene>
    <name evidence="2" type="ORF">JRV97_06530</name>
</gene>
<reference evidence="2 3" key="1">
    <citation type="submission" date="2021-02" db="EMBL/GenBank/DDBJ databases">
        <title>Characterization of Marinitoga sp. nov. str. BP5-C20A.</title>
        <authorList>
            <person name="Erauso G."/>
            <person name="Postec A."/>
        </authorList>
    </citation>
    <scope>NUCLEOTIDE SEQUENCE [LARGE SCALE GENOMIC DNA]</scope>
    <source>
        <strain evidence="2 3">BP5-C20A</strain>
    </source>
</reference>
<dbReference type="InterPro" id="IPR002545">
    <property type="entry name" value="CheW-lke_dom"/>
</dbReference>
<dbReference type="Proteomes" id="UP001232493">
    <property type="component" value="Chromosome"/>
</dbReference>
<evidence type="ECO:0000259" key="1">
    <source>
        <dbReference type="PROSITE" id="PS50851"/>
    </source>
</evidence>
<dbReference type="Gene3D" id="2.30.30.40">
    <property type="entry name" value="SH3 Domains"/>
    <property type="match status" value="1"/>
</dbReference>
<organism evidence="2 3">
    <name type="scientific">Marinitoga aeolica</name>
    <dbReference type="NCBI Taxonomy" id="2809031"/>
    <lineage>
        <taxon>Bacteria</taxon>
        <taxon>Thermotogati</taxon>
        <taxon>Thermotogota</taxon>
        <taxon>Thermotogae</taxon>
        <taxon>Petrotogales</taxon>
        <taxon>Petrotogaceae</taxon>
        <taxon>Marinitoga</taxon>
    </lineage>
</organism>
<evidence type="ECO:0000313" key="2">
    <source>
        <dbReference type="EMBL" id="WGS64034.1"/>
    </source>
</evidence>
<dbReference type="PROSITE" id="PS50851">
    <property type="entry name" value="CHEW"/>
    <property type="match status" value="1"/>
</dbReference>
<dbReference type="RefSeq" id="WP_280997363.1">
    <property type="nucleotide sequence ID" value="NZ_CP069362.1"/>
</dbReference>
<evidence type="ECO:0000313" key="3">
    <source>
        <dbReference type="Proteomes" id="UP001232493"/>
    </source>
</evidence>
<dbReference type="SMART" id="SM00260">
    <property type="entry name" value="CheW"/>
    <property type="match status" value="1"/>
</dbReference>
<dbReference type="InterPro" id="IPR039315">
    <property type="entry name" value="CheW"/>
</dbReference>
<dbReference type="PANTHER" id="PTHR22617:SF23">
    <property type="entry name" value="CHEMOTAXIS PROTEIN CHEW"/>
    <property type="match status" value="1"/>
</dbReference>
<dbReference type="Gene3D" id="2.40.50.180">
    <property type="entry name" value="CheA-289, Domain 4"/>
    <property type="match status" value="1"/>
</dbReference>
<dbReference type="InterPro" id="IPR036061">
    <property type="entry name" value="CheW-like_dom_sf"/>
</dbReference>
<name>A0ABY8PN15_9BACT</name>
<sequence>MKKNPFKELKKIILLKDKIDYYVVFKVENVLYGLKAEIIKEIIPTLEKKELPNTPDYIGGVINKDNQPITLIDLKKLLSDEYQEYDKNMYIINFIYDKKNYGFFTKEIIDIIPVDKGSLNNVGEEMQDFYFVDNIFSFNGDIVLIINVEKILKNNEE</sequence>
<dbReference type="EMBL" id="CP069362">
    <property type="protein sequence ID" value="WGS64034.1"/>
    <property type="molecule type" value="Genomic_DNA"/>
</dbReference>
<protein>
    <submittedName>
        <fullName evidence="2">Chemotaxis protein CheW</fullName>
    </submittedName>
</protein>
<proteinExistence type="predicted"/>